<evidence type="ECO:0000313" key="13">
    <source>
        <dbReference type="Proteomes" id="UP000503540"/>
    </source>
</evidence>
<keyword evidence="7" id="KW-0067">ATP-binding</keyword>
<dbReference type="PANTHER" id="PTHR40765:SF2">
    <property type="entry name" value="ESX-2 SECRETION SYSTEM ATPASE ECCB2"/>
    <property type="match status" value="1"/>
</dbReference>
<evidence type="ECO:0000256" key="5">
    <source>
        <dbReference type="ARBA" id="ARBA00022741"/>
    </source>
</evidence>
<dbReference type="AlphaFoldDB" id="A0A6G9Y728"/>
<dbReference type="InterPro" id="IPR044857">
    <property type="entry name" value="T7SS_EccB_R1"/>
</dbReference>
<organism evidence="12 13">
    <name type="scientific">Nocardia arthritidis</name>
    <dbReference type="NCBI Taxonomy" id="228602"/>
    <lineage>
        <taxon>Bacteria</taxon>
        <taxon>Bacillati</taxon>
        <taxon>Actinomycetota</taxon>
        <taxon>Actinomycetes</taxon>
        <taxon>Mycobacteriales</taxon>
        <taxon>Nocardiaceae</taxon>
        <taxon>Nocardia</taxon>
    </lineage>
</organism>
<dbReference type="Pfam" id="PF05108">
    <property type="entry name" value="T7SS_ESX1_EccB"/>
    <property type="match status" value="1"/>
</dbReference>
<dbReference type="GO" id="GO:0005524">
    <property type="term" value="F:ATP binding"/>
    <property type="evidence" value="ECO:0007669"/>
    <property type="project" value="UniProtKB-KW"/>
</dbReference>
<evidence type="ECO:0000256" key="11">
    <source>
        <dbReference type="SAM" id="Phobius"/>
    </source>
</evidence>
<dbReference type="NCBIfam" id="TIGR03919">
    <property type="entry name" value="T7SS_EccB"/>
    <property type="match status" value="1"/>
</dbReference>
<dbReference type="EMBL" id="CP046172">
    <property type="protein sequence ID" value="QIS09009.1"/>
    <property type="molecule type" value="Genomic_DNA"/>
</dbReference>
<keyword evidence="9 11" id="KW-0472">Membrane</keyword>
<dbReference type="GO" id="GO:0005886">
    <property type="term" value="C:plasma membrane"/>
    <property type="evidence" value="ECO:0007669"/>
    <property type="project" value="UniProtKB-SubCell"/>
</dbReference>
<comment type="subcellular location">
    <subcellularLocation>
        <location evidence="1">Cell membrane</location>
        <topology evidence="1">Single-pass membrane protein</topology>
    </subcellularLocation>
</comment>
<evidence type="ECO:0000256" key="1">
    <source>
        <dbReference type="ARBA" id="ARBA00004162"/>
    </source>
</evidence>
<dbReference type="InterPro" id="IPR042485">
    <property type="entry name" value="T7SS_EccB_R3"/>
</dbReference>
<dbReference type="Gene3D" id="3.30.2390.20">
    <property type="entry name" value="Type VII secretion system EccB, repeat 1 domain"/>
    <property type="match status" value="1"/>
</dbReference>
<evidence type="ECO:0000313" key="12">
    <source>
        <dbReference type="EMBL" id="QIS09009.1"/>
    </source>
</evidence>
<dbReference type="InterPro" id="IPR007795">
    <property type="entry name" value="T7SS_EccB"/>
</dbReference>
<evidence type="ECO:0000256" key="3">
    <source>
        <dbReference type="ARBA" id="ARBA00022475"/>
    </source>
</evidence>
<keyword evidence="5" id="KW-0547">Nucleotide-binding</keyword>
<keyword evidence="13" id="KW-1185">Reference proteome</keyword>
<feature type="region of interest" description="Disordered" evidence="10">
    <location>
        <begin position="1"/>
        <end position="33"/>
    </location>
</feature>
<keyword evidence="6" id="KW-0378">Hydrolase</keyword>
<dbReference type="Proteomes" id="UP000503540">
    <property type="component" value="Chromosome"/>
</dbReference>
<proteinExistence type="inferred from homology"/>
<reference evidence="12 13" key="1">
    <citation type="journal article" date="2019" name="ACS Chem. Biol.">
        <title>Identification and Mobilization of a Cryptic Antibiotic Biosynthesis Gene Locus from a Human-Pathogenic Nocardia Isolate.</title>
        <authorList>
            <person name="Herisse M."/>
            <person name="Ishida K."/>
            <person name="Porter J.L."/>
            <person name="Howden B."/>
            <person name="Hertweck C."/>
            <person name="Stinear T.P."/>
            <person name="Pidot S.J."/>
        </authorList>
    </citation>
    <scope>NUCLEOTIDE SEQUENCE [LARGE SCALE GENOMIC DNA]</scope>
    <source>
        <strain evidence="12 13">AUSMDU00012717</strain>
    </source>
</reference>
<gene>
    <name evidence="12" type="primary">eccB</name>
    <name evidence="12" type="ORF">F5544_05485</name>
</gene>
<keyword evidence="3" id="KW-1003">Cell membrane</keyword>
<evidence type="ECO:0000256" key="6">
    <source>
        <dbReference type="ARBA" id="ARBA00022801"/>
    </source>
</evidence>
<keyword evidence="8 11" id="KW-1133">Transmembrane helix</keyword>
<accession>A0A6G9Y728</accession>
<dbReference type="PANTHER" id="PTHR40765">
    <property type="entry name" value="ESX-2 SECRETION SYSTEM ATPASE ECCB2"/>
    <property type="match status" value="1"/>
</dbReference>
<evidence type="ECO:0000256" key="10">
    <source>
        <dbReference type="SAM" id="MobiDB-lite"/>
    </source>
</evidence>
<evidence type="ECO:0000256" key="2">
    <source>
        <dbReference type="ARBA" id="ARBA00008149"/>
    </source>
</evidence>
<feature type="transmembrane region" description="Helical" evidence="11">
    <location>
        <begin position="79"/>
        <end position="99"/>
    </location>
</feature>
<dbReference type="KEGG" id="nah:F5544_05485"/>
<evidence type="ECO:0000256" key="7">
    <source>
        <dbReference type="ARBA" id="ARBA00022840"/>
    </source>
</evidence>
<evidence type="ECO:0000256" key="4">
    <source>
        <dbReference type="ARBA" id="ARBA00022692"/>
    </source>
</evidence>
<dbReference type="GO" id="GO:0005576">
    <property type="term" value="C:extracellular region"/>
    <property type="evidence" value="ECO:0007669"/>
    <property type="project" value="TreeGrafter"/>
</dbReference>
<protein>
    <submittedName>
        <fullName evidence="12">Type VII secretion protein EccB</fullName>
    </submittedName>
</protein>
<dbReference type="Gene3D" id="2.40.50.910">
    <property type="entry name" value="Type VII secretion system EccB, repeat 3 domain"/>
    <property type="match status" value="1"/>
</dbReference>
<evidence type="ECO:0000256" key="9">
    <source>
        <dbReference type="ARBA" id="ARBA00023136"/>
    </source>
</evidence>
<name>A0A6G9Y728_9NOCA</name>
<sequence length="532" mass="55544">MGYGPTCHATRPPVASATRGAPKSGLKTRRGGTAHVPAQLTTRAQVNGYRFLLRRLDHALVRRDVRMLHDPMRSQSRSMIVGAVLGILVVAGMAILSFLRPQGAIGDSKIIMGKESGALYVVIEDSDKNKVLHPVLNLASARLISGSGDSPNSVKENKLSDLPRGPMVGIPGAPAALPGSGASDRSDWSICETVQLSSTGSALGSPGVVSAVLAGRPVLNERIKPTAPDQALLVRRQDKTYLVYDGKRAEIDPDNSVMARSLNLGAVRPRPVGPGLLNAAESEPPLVAPDIPQAGQPGPGKLSDVPVGGVISVGGVGRGDQPQLFVVLSDGVQRIGEFAAQVLRTANSQGMREIKSVAPDVLTNMPVLHELPLDHFPATAPRILSAEDAPVACVYWSKTQQSGGVADGPTDRAAVSLLAGSRLPLNDSDKPVELANADGVGDHLDMAYVPPSTGEYVRITGMEPASPRRGSLFYVAENGVRYGIPDADTAGILGLPAAPKLAPWAIVGQLVPGPTLSKDNALTGYDVLPQGR</sequence>
<keyword evidence="4 11" id="KW-0812">Transmembrane</keyword>
<dbReference type="GO" id="GO:0016787">
    <property type="term" value="F:hydrolase activity"/>
    <property type="evidence" value="ECO:0007669"/>
    <property type="project" value="UniProtKB-KW"/>
</dbReference>
<evidence type="ECO:0000256" key="8">
    <source>
        <dbReference type="ARBA" id="ARBA00022989"/>
    </source>
</evidence>
<comment type="similarity">
    <text evidence="2">Belongs to the EccB family.</text>
</comment>